<gene>
    <name evidence="2" type="ORF">SAMN05216195_101730</name>
</gene>
<proteinExistence type="predicted"/>
<evidence type="ECO:0000313" key="3">
    <source>
        <dbReference type="Proteomes" id="UP000199028"/>
    </source>
</evidence>
<organism evidence="2 3">
    <name type="scientific">Lentzea flaviverrucosa</name>
    <dbReference type="NCBI Taxonomy" id="200379"/>
    <lineage>
        <taxon>Bacteria</taxon>
        <taxon>Bacillati</taxon>
        <taxon>Actinomycetota</taxon>
        <taxon>Actinomycetes</taxon>
        <taxon>Pseudonocardiales</taxon>
        <taxon>Pseudonocardiaceae</taxon>
        <taxon>Lentzea</taxon>
    </lineage>
</organism>
<dbReference type="Proteomes" id="UP000199028">
    <property type="component" value="Unassembled WGS sequence"/>
</dbReference>
<dbReference type="OrthoDB" id="3688688at2"/>
<protein>
    <submittedName>
        <fullName evidence="2">Uncharacterized protein</fullName>
    </submittedName>
</protein>
<keyword evidence="3" id="KW-1185">Reference proteome</keyword>
<evidence type="ECO:0000256" key="1">
    <source>
        <dbReference type="SAM" id="MobiDB-lite"/>
    </source>
</evidence>
<name>A0A1H9CAG0_9PSEU</name>
<dbReference type="EMBL" id="FOFT01000001">
    <property type="protein sequence ID" value="SEP98245.1"/>
    <property type="molecule type" value="Genomic_DNA"/>
</dbReference>
<sequence length="172" mass="18933">MRHAPGPYADWRAWLDAFAEGTDLPSAHLAPIDEQMGPHVQERLLRHVSEAFSRRQRRWADAFQRDLGTLAGDPGRAVHSLAAAMVSARTRLVPLHRFCALPAMPQALRDELKSALDETLRSSQRSIEDSVRHAPMELQAAVRGNRLTAPAAAPPSPPPPPGRQSPGRRVII</sequence>
<evidence type="ECO:0000313" key="2">
    <source>
        <dbReference type="EMBL" id="SEP98245.1"/>
    </source>
</evidence>
<feature type="region of interest" description="Disordered" evidence="1">
    <location>
        <begin position="140"/>
        <end position="172"/>
    </location>
</feature>
<feature type="compositionally biased region" description="Pro residues" evidence="1">
    <location>
        <begin position="152"/>
        <end position="163"/>
    </location>
</feature>
<dbReference type="AlphaFoldDB" id="A0A1H9CAG0"/>
<dbReference type="RefSeq" id="WP_090063144.1">
    <property type="nucleotide sequence ID" value="NZ_FOFT01000001.1"/>
</dbReference>
<accession>A0A1H9CAG0</accession>
<reference evidence="3" key="1">
    <citation type="submission" date="2016-10" db="EMBL/GenBank/DDBJ databases">
        <authorList>
            <person name="Varghese N."/>
            <person name="Submissions S."/>
        </authorList>
    </citation>
    <scope>NUCLEOTIDE SEQUENCE [LARGE SCALE GENOMIC DNA]</scope>
    <source>
        <strain evidence="3">CGMCC 4.578</strain>
    </source>
</reference>